<dbReference type="InterPro" id="IPR007803">
    <property type="entry name" value="Asp/Arg/Pro-Hydrxlase"/>
</dbReference>
<feature type="domain" description="Aspartyl/asparaginy/proline hydroxylase" evidence="3">
    <location>
        <begin position="12"/>
        <end position="175"/>
    </location>
</feature>
<dbReference type="Gene3D" id="2.60.120.330">
    <property type="entry name" value="B-lactam Antibiotic, Isopenicillin N Synthase, Chain"/>
    <property type="match status" value="1"/>
</dbReference>
<evidence type="ECO:0000256" key="1">
    <source>
        <dbReference type="ARBA" id="ARBA00007730"/>
    </source>
</evidence>
<dbReference type="SUPFAM" id="SSF48452">
    <property type="entry name" value="TPR-like"/>
    <property type="match status" value="1"/>
</dbReference>
<feature type="non-terminal residue" evidence="4">
    <location>
        <position position="1369"/>
    </location>
</feature>
<comment type="caution">
    <text evidence="4">The sequence shown here is derived from an EMBL/GenBank/DDBJ whole genome shotgun (WGS) entry which is preliminary data.</text>
</comment>
<proteinExistence type="inferred from homology"/>
<keyword evidence="5" id="KW-1185">Reference proteome</keyword>
<name>A0AA36MVN8_9DINO</name>
<feature type="compositionally biased region" description="Low complexity" evidence="2">
    <location>
        <begin position="1180"/>
        <end position="1193"/>
    </location>
</feature>
<evidence type="ECO:0000259" key="3">
    <source>
        <dbReference type="Pfam" id="PF05118"/>
    </source>
</evidence>
<protein>
    <recommendedName>
        <fullName evidence="3">Aspartyl/asparaginy/proline hydroxylase domain-containing protein</fullName>
    </recommendedName>
</protein>
<dbReference type="Proteomes" id="UP001178507">
    <property type="component" value="Unassembled WGS sequence"/>
</dbReference>
<dbReference type="Gene3D" id="1.25.40.10">
    <property type="entry name" value="Tetratricopeptide repeat domain"/>
    <property type="match status" value="1"/>
</dbReference>
<feature type="region of interest" description="Disordered" evidence="2">
    <location>
        <begin position="1167"/>
        <end position="1355"/>
    </location>
</feature>
<feature type="compositionally biased region" description="Basic and acidic residues" evidence="2">
    <location>
        <begin position="1212"/>
        <end position="1234"/>
    </location>
</feature>
<reference evidence="4" key="1">
    <citation type="submission" date="2023-08" db="EMBL/GenBank/DDBJ databases">
        <authorList>
            <person name="Chen Y."/>
            <person name="Shah S."/>
            <person name="Dougan E. K."/>
            <person name="Thang M."/>
            <person name="Chan C."/>
        </authorList>
    </citation>
    <scope>NUCLEOTIDE SEQUENCE</scope>
</reference>
<evidence type="ECO:0000313" key="4">
    <source>
        <dbReference type="EMBL" id="CAJ1385472.1"/>
    </source>
</evidence>
<evidence type="ECO:0000256" key="2">
    <source>
        <dbReference type="SAM" id="MobiDB-lite"/>
    </source>
</evidence>
<gene>
    <name evidence="4" type="ORF">EVOR1521_LOCUS12075</name>
</gene>
<dbReference type="EMBL" id="CAUJNA010001237">
    <property type="protein sequence ID" value="CAJ1385472.1"/>
    <property type="molecule type" value="Genomic_DNA"/>
</dbReference>
<dbReference type="Pfam" id="PF05118">
    <property type="entry name" value="Asp_Arg_Hydrox"/>
    <property type="match status" value="1"/>
</dbReference>
<feature type="compositionally biased region" description="Basic and acidic residues" evidence="2">
    <location>
        <begin position="1282"/>
        <end position="1314"/>
    </location>
</feature>
<dbReference type="InterPro" id="IPR011990">
    <property type="entry name" value="TPR-like_helical_dom_sf"/>
</dbReference>
<organism evidence="4 5">
    <name type="scientific">Effrenium voratum</name>
    <dbReference type="NCBI Taxonomy" id="2562239"/>
    <lineage>
        <taxon>Eukaryota</taxon>
        <taxon>Sar</taxon>
        <taxon>Alveolata</taxon>
        <taxon>Dinophyceae</taxon>
        <taxon>Suessiales</taxon>
        <taxon>Symbiodiniaceae</taxon>
        <taxon>Effrenium</taxon>
    </lineage>
</organism>
<evidence type="ECO:0000313" key="5">
    <source>
        <dbReference type="Proteomes" id="UP001178507"/>
    </source>
</evidence>
<dbReference type="InterPro" id="IPR027443">
    <property type="entry name" value="IPNS-like_sf"/>
</dbReference>
<comment type="similarity">
    <text evidence="1">Belongs to the aspartyl/asparaginyl beta-hydroxylase family.</text>
</comment>
<accession>A0AA36MVN8</accession>
<sequence>EFKFAREYIESQADTLLDELLAIVRTHSASEVNGYCKNRGWCEMTFLSFEHCEFTAACAQAPRICRAARRLEENGLRILRVSASLAGSPEVEPEKRRKLYIQPHASPEVGRQRLSCTLLVSPATSSTLRMEGEAPRVYRAGQCFWFDESLTHEMDFEALGPDTLRATLYLDALHPGYYQPREIFFWPAPGTLPWWQKVLQGLGRPLEKRQSAQLYIVPEKKQSQWIALALDAQNIRANICQRGDLGRLFHQEAFWHPWDPIRPLVMLQLFARMSLLEQMGAHDQDLLVLLDRSRHFTEKDLNELTQDTWYCLAAGCSCQALEMFGLCMDGVSDKLRSSLLQGFAVALHINVYFVEAWFAFLGLPHPPPFGYGFTFEQVKTLVRAKPDEADLCAGGAGGFCLYGAVSALFIAAAGLHEGISGVKTQPNPQQAQEYLLMATSLLGLQYCLDFQESSLWPIHANDVIANINRSAGDAFRLAGIGSPELPAREPPPGSSLSASAMPEFVRPASLGSTPSQVVAVVAVGTHPTLTLEAVSMLRDFGFGSERAVKVQRTLGITYKCSVFPEMCGEGMDTSEDSIAALIGRFESPPPYERYTLDAISQSVAAVARELDFDLLVCTSPFIVCALLQQCAGKPLLGYLGLPLLWKRPTDHFDNATARDRFWGLLAKLLESPEVVLATNNPLLTEQIAFQAGAVLPVVRPHARFTQAVYAPTRPNDAMLVSRTKFLWVTLDCALRLFLDDSYPIKFTIANSDSKLPFREMAAHRAVVLMPWEHALMAFFEFYSMGVPLLMPDADWSYRLIFDAEGNLGSTLPIYWDVSPSCGPHSCDSLHPYPPFAFGSFESRRYWYQYSSFAQFPHIQRFSSIPELLRQLLHLDLMAVSAAMKATGSADRFEERWQDEFLLFFMGFLKRPLIRLHGQEAVCARNVDRVRARAGDVQIFVCQSTSCKGLGSEKLLRDLEALSFVQTPDAKQPSMGVLTFAAKVESKASKDRKVVEGVKTFKALRSLVEKSGAKLRKLDFQVAEIKYEARRSKSSEDKMAKLDKGFKAIGGEPAASKEPRLAGSLLALRAEELLSSNGDAAAALRDAQQACALWTGFGPAHLSAALALLRLGEVDKAREEFQTAQDAGGSLNKDHMRMVIKQLAEAPKREAPAEGDVGAEEKRLVAAKSNKVKEAKPIGDAEPPVEVAPPTAAKVKAKTKPAAKKLQAEGNEPAEKPSEETAEVKKPSKKTKEPENEAAEPATKPKKPKEKEKEEKETSDAKEPPKKPKPKRTEESLEQTSAEPKESEKAKTLTKESIDAKAKVKKSKSSERKQESLPTESDGLTAMVDLMSIMSPCPDGELSDDGKLHEPGPSVRSAIGWALPRSIISL</sequence>
<feature type="compositionally biased region" description="Basic and acidic residues" evidence="2">
    <location>
        <begin position="1248"/>
        <end position="1274"/>
    </location>
</feature>